<evidence type="ECO:0000256" key="1">
    <source>
        <dbReference type="ARBA" id="ARBA00004141"/>
    </source>
</evidence>
<dbReference type="PRINTS" id="PR00249">
    <property type="entry name" value="GPCRSECRETIN"/>
</dbReference>
<evidence type="ECO:0000313" key="9">
    <source>
        <dbReference type="EMBL" id="TRY68787.1"/>
    </source>
</evidence>
<keyword evidence="3 6" id="KW-1133">Transmembrane helix</keyword>
<feature type="transmembrane region" description="Helical" evidence="6">
    <location>
        <begin position="881"/>
        <end position="904"/>
    </location>
</feature>
<evidence type="ECO:0000259" key="8">
    <source>
        <dbReference type="PROSITE" id="PS50261"/>
    </source>
</evidence>
<feature type="domain" description="G-protein coupled receptors family 2 profile 2" evidence="8">
    <location>
        <begin position="879"/>
        <end position="1119"/>
    </location>
</feature>
<dbReference type="Proteomes" id="UP000318571">
    <property type="component" value="Chromosome 1"/>
</dbReference>
<dbReference type="InterPro" id="IPR000832">
    <property type="entry name" value="GPCR_2_secretin-like"/>
</dbReference>
<gene>
    <name evidence="9" type="ORF">TCAL_03060</name>
</gene>
<organism evidence="9 10">
    <name type="scientific">Tigriopus californicus</name>
    <name type="common">Marine copepod</name>
    <dbReference type="NCBI Taxonomy" id="6832"/>
    <lineage>
        <taxon>Eukaryota</taxon>
        <taxon>Metazoa</taxon>
        <taxon>Ecdysozoa</taxon>
        <taxon>Arthropoda</taxon>
        <taxon>Crustacea</taxon>
        <taxon>Multicrustacea</taxon>
        <taxon>Hexanauplia</taxon>
        <taxon>Copepoda</taxon>
        <taxon>Harpacticoida</taxon>
        <taxon>Harpacticidae</taxon>
        <taxon>Tigriopus</taxon>
    </lineage>
</organism>
<dbReference type="PANTHER" id="PTHR12011:SF347">
    <property type="entry name" value="FI21270P1-RELATED"/>
    <property type="match status" value="1"/>
</dbReference>
<protein>
    <recommendedName>
        <fullName evidence="11">GPS domain-containing protein</fullName>
    </recommendedName>
</protein>
<keyword evidence="5" id="KW-1015">Disulfide bond</keyword>
<feature type="transmembrane region" description="Helical" evidence="6">
    <location>
        <begin position="953"/>
        <end position="974"/>
    </location>
</feature>
<dbReference type="Pfam" id="PF01825">
    <property type="entry name" value="GPS"/>
    <property type="match status" value="1"/>
</dbReference>
<dbReference type="Gene3D" id="2.60.220.50">
    <property type="match status" value="1"/>
</dbReference>
<dbReference type="GO" id="GO:0004930">
    <property type="term" value="F:G protein-coupled receptor activity"/>
    <property type="evidence" value="ECO:0007669"/>
    <property type="project" value="InterPro"/>
</dbReference>
<dbReference type="AlphaFoldDB" id="A0A553NTM7"/>
<feature type="transmembrane region" description="Helical" evidence="6">
    <location>
        <begin position="986"/>
        <end position="1008"/>
    </location>
</feature>
<evidence type="ECO:0000256" key="4">
    <source>
        <dbReference type="ARBA" id="ARBA00023136"/>
    </source>
</evidence>
<dbReference type="EMBL" id="VCGU01000010">
    <property type="protein sequence ID" value="TRY68787.1"/>
    <property type="molecule type" value="Genomic_DNA"/>
</dbReference>
<dbReference type="InterPro" id="IPR017981">
    <property type="entry name" value="GPCR_2-like_7TM"/>
</dbReference>
<reference evidence="9 10" key="1">
    <citation type="journal article" date="2018" name="Nat. Ecol. Evol.">
        <title>Genomic signatures of mitonuclear coevolution across populations of Tigriopus californicus.</title>
        <authorList>
            <person name="Barreto F.S."/>
            <person name="Watson E.T."/>
            <person name="Lima T.G."/>
            <person name="Willett C.S."/>
            <person name="Edmands S."/>
            <person name="Li W."/>
            <person name="Burton R.S."/>
        </authorList>
    </citation>
    <scope>NUCLEOTIDE SEQUENCE [LARGE SCALE GENOMIC DNA]</scope>
    <source>
        <strain evidence="9 10">San Diego</strain>
    </source>
</reference>
<keyword evidence="2 6" id="KW-0812">Transmembrane</keyword>
<keyword evidence="10" id="KW-1185">Reference proteome</keyword>
<accession>A0A553NTM7</accession>
<feature type="domain" description="GAIN-B" evidence="7">
    <location>
        <begin position="734"/>
        <end position="875"/>
    </location>
</feature>
<dbReference type="CDD" id="cd13952">
    <property type="entry name" value="7tm_classB"/>
    <property type="match status" value="1"/>
</dbReference>
<dbReference type="PROSITE" id="PS50261">
    <property type="entry name" value="G_PROTEIN_RECEP_F2_4"/>
    <property type="match status" value="1"/>
</dbReference>
<keyword evidence="4 6" id="KW-0472">Membrane</keyword>
<dbReference type="GO" id="GO:0007166">
    <property type="term" value="P:cell surface receptor signaling pathway"/>
    <property type="evidence" value="ECO:0007669"/>
    <property type="project" value="InterPro"/>
</dbReference>
<evidence type="ECO:0000259" key="7">
    <source>
        <dbReference type="PROSITE" id="PS50221"/>
    </source>
</evidence>
<dbReference type="SMART" id="SM00303">
    <property type="entry name" value="GPS"/>
    <property type="match status" value="1"/>
</dbReference>
<evidence type="ECO:0000313" key="10">
    <source>
        <dbReference type="Proteomes" id="UP000318571"/>
    </source>
</evidence>
<dbReference type="GO" id="GO:0005886">
    <property type="term" value="C:plasma membrane"/>
    <property type="evidence" value="ECO:0007669"/>
    <property type="project" value="TreeGrafter"/>
</dbReference>
<feature type="transmembrane region" description="Helical" evidence="6">
    <location>
        <begin position="916"/>
        <end position="933"/>
    </location>
</feature>
<proteinExistence type="predicted"/>
<dbReference type="InterPro" id="IPR057244">
    <property type="entry name" value="GAIN_B"/>
</dbReference>
<evidence type="ECO:0008006" key="11">
    <source>
        <dbReference type="Google" id="ProtNLM"/>
    </source>
</evidence>
<sequence>MLYQPYVIYFLVCLNSVFDRVQSSDYSRFPKFLETDILESVSVQDVQSCAENGYLYVFTSNCTEIFCTNLEDQGNFINLQSDVSLTWCERLERHIGIDTITIFPVESFRKGETVVEPRDSVEFFQCLSRGLIEHSQNLLDSSISGSAIEAQDVMKLESWPNLLLTKIRVWDLGEECFAKWYYKTPELPIPHGPIGNHGTKGVGIFCDQADVCDQISLEYSTENLDLPVDSFYRQSRCIQTATLQTNPPPLQVEDPRACMDECQVLGNQLAHLQLRENDVLECTCGDWNMVPKEVQIFPGCLSCPMAGFERFECGLYLPGIIDQTSVYVLDEETYAQSLGFQYFQCFEFNVLRKVHESLPPSLIHEIRVQEPEDCFKECDSSKLDIAIISNGNDQDFQCTCLSLFRFKVTEIDDDCLNHWCPRILGPCVDTSRPGVDDFRISTVYCRNSQCDANLLLPVTESGVCEREGQGHQVADPRTLGGSDIYYECDYESSTDVWLWVQRKCNQGLFDPELRECVLNCQATDLRGVQWIGLPDQMTYHACSDGSGEAEWFCDGTTLHFVGDQPDRTNCIDDWVSDVEDMIGKENDSLNISLNILDHVRNDNETGVPGGTLLSTVNIIEDLLKLHQQQIMENLDKVKNDAFVKATFEVIDSLFDSSISWIEIFEDQTRFNASSALLSYTDKVAALTLATIDEDDCVDHFMFEFKVMQVEQSIYTEFSEEQFIFQGKGVKITVPKGYIGQAVCNQGLGVSYNLDLESGKMFPDFPKHSEGSETFLANEGLFSTLLDFSFLAKNESKSSFSQELQLSPSDQWIQIEYEHPHRRSFSPECVYWNFETGSWSSDGCWLDRRQSTGKTTVCQCEHLTNFAILFGGGDADDQMKSILSIVFGALSCACLAVTIFFLHWFKQTSNVRQVVELNRDYCLLVGQVLFLTIVGLKDYFDSVSCMIITFLTHFVWILVFTWTALEGFFLYKALVVVFDSGEDHFRFIYIVSYGVSAIIVVTTLVVSFIRDDFYFREDACWLNDSYIWAFKGPVLVIVILNMVVLVVGLRAAYMASKRRQVSNMQKVSGWSRNFVILSNLLGITWIIGFFNEFSSFMQYVFIVLNSSCGIFIFLYGVICNRKIRDNINSTSSQRQGWTSTRSTKTFSNVRSDAKSLKSRMQSLKTRVA</sequence>
<feature type="transmembrane region" description="Helical" evidence="6">
    <location>
        <begin position="1073"/>
        <end position="1089"/>
    </location>
</feature>
<dbReference type="InterPro" id="IPR000203">
    <property type="entry name" value="GPS"/>
</dbReference>
<feature type="transmembrane region" description="Helical" evidence="6">
    <location>
        <begin position="1028"/>
        <end position="1052"/>
    </location>
</feature>
<dbReference type="OrthoDB" id="1100386at2759"/>
<evidence type="ECO:0000256" key="5">
    <source>
        <dbReference type="ARBA" id="ARBA00023157"/>
    </source>
</evidence>
<evidence type="ECO:0000256" key="2">
    <source>
        <dbReference type="ARBA" id="ARBA00022692"/>
    </source>
</evidence>
<dbReference type="Pfam" id="PF00002">
    <property type="entry name" value="7tm_2"/>
    <property type="match status" value="1"/>
</dbReference>
<dbReference type="InterPro" id="IPR046338">
    <property type="entry name" value="GAIN_dom_sf"/>
</dbReference>
<dbReference type="Gene3D" id="1.20.1070.10">
    <property type="entry name" value="Rhodopsin 7-helix transmembrane proteins"/>
    <property type="match status" value="1"/>
</dbReference>
<dbReference type="PANTHER" id="PTHR12011">
    <property type="entry name" value="ADHESION G-PROTEIN COUPLED RECEPTOR"/>
    <property type="match status" value="1"/>
</dbReference>
<feature type="transmembrane region" description="Helical" evidence="6">
    <location>
        <begin position="1095"/>
        <end position="1117"/>
    </location>
</feature>
<evidence type="ECO:0000256" key="3">
    <source>
        <dbReference type="ARBA" id="ARBA00022989"/>
    </source>
</evidence>
<name>A0A553NTM7_TIGCA</name>
<dbReference type="PROSITE" id="PS50221">
    <property type="entry name" value="GAIN_B"/>
    <property type="match status" value="1"/>
</dbReference>
<comment type="subcellular location">
    <subcellularLocation>
        <location evidence="1">Membrane</location>
        <topology evidence="1">Multi-pass membrane protein</topology>
    </subcellularLocation>
</comment>
<comment type="caution">
    <text evidence="9">The sequence shown here is derived from an EMBL/GenBank/DDBJ whole genome shotgun (WGS) entry which is preliminary data.</text>
</comment>
<evidence type="ECO:0000256" key="6">
    <source>
        <dbReference type="SAM" id="Phobius"/>
    </source>
</evidence>